<keyword evidence="2 5" id="KW-0808">Transferase</keyword>
<evidence type="ECO:0000256" key="2">
    <source>
        <dbReference type="ARBA" id="ARBA00022679"/>
    </source>
</evidence>
<proteinExistence type="inferred from homology"/>
<evidence type="ECO:0000256" key="5">
    <source>
        <dbReference type="HAMAP-Rule" id="MF_00921"/>
    </source>
</evidence>
<dbReference type="Pfam" id="PF03618">
    <property type="entry name" value="Kinase-PPPase"/>
    <property type="match status" value="1"/>
</dbReference>
<dbReference type="EC" id="2.7.11.32" evidence="5"/>
<dbReference type="HAMAP" id="MF_00921">
    <property type="entry name" value="PDRP"/>
    <property type="match status" value="1"/>
</dbReference>
<feature type="region of interest" description="Disordered" evidence="6">
    <location>
        <begin position="284"/>
        <end position="310"/>
    </location>
</feature>
<reference evidence="7 8" key="1">
    <citation type="submission" date="2021-08" db="EMBL/GenBank/DDBJ databases">
        <title>Caldovatus sediminis gen. nov., sp. nov., a moderately thermophilic bacterium isolated from a hot spring.</title>
        <authorList>
            <person name="Hu C.-J."/>
            <person name="Li W.-J."/>
            <person name="Xian W.-D."/>
        </authorList>
    </citation>
    <scope>NUCLEOTIDE SEQUENCE [LARGE SCALE GENOMIC DNA]</scope>
    <source>
        <strain evidence="7 8">SYSU G05006</strain>
    </source>
</reference>
<dbReference type="EC" id="2.7.4.27" evidence="5"/>
<dbReference type="GO" id="GO:0016301">
    <property type="term" value="F:kinase activity"/>
    <property type="evidence" value="ECO:0007669"/>
    <property type="project" value="UniProtKB-KW"/>
</dbReference>
<name>A0ABS7F6I8_9PROT</name>
<evidence type="ECO:0000313" key="8">
    <source>
        <dbReference type="Proteomes" id="UP001519924"/>
    </source>
</evidence>
<evidence type="ECO:0000256" key="6">
    <source>
        <dbReference type="SAM" id="MobiDB-lite"/>
    </source>
</evidence>
<accession>A0ABS7F6I8</accession>
<organism evidence="7 8">
    <name type="scientific">Caldovatus aquaticus</name>
    <dbReference type="NCBI Taxonomy" id="2865671"/>
    <lineage>
        <taxon>Bacteria</taxon>
        <taxon>Pseudomonadati</taxon>
        <taxon>Pseudomonadota</taxon>
        <taxon>Alphaproteobacteria</taxon>
        <taxon>Acetobacterales</taxon>
        <taxon>Roseomonadaceae</taxon>
        <taxon>Caldovatus</taxon>
    </lineage>
</organism>
<keyword evidence="3 5" id="KW-0547">Nucleotide-binding</keyword>
<dbReference type="PANTHER" id="PTHR31756">
    <property type="entry name" value="PYRUVATE, PHOSPHATE DIKINASE REGULATORY PROTEIN 1, CHLOROPLASTIC"/>
    <property type="match status" value="1"/>
</dbReference>
<sequence>MVPLRSINLHLVSDSTGETLNSIARATIARFDDAQVVVHRWSLIRSRLQLDRVLEGIRHEPGPVLFTLVDRSLRHALEETCTRLGLPRMSVLDPVMELLQGAIGTRAKEKRAAQHVLDADYFRRIDAMHFVLAHDDGQGLAAVGEADVVLVGVSRSSKTPTCFYLANRGIKAANVPIVPGAPLPPELENPPCPVVGLTIEAGALIEIRRHRLRLIGAGGVRQDSSAYVDPEAVKAEILAARRLCTQRGWPVIDVTRRSIEETAATVLQLMEAWHARRAGQAAVAQDHLPTHAPEDPAAEVLGTAGPGAAP</sequence>
<evidence type="ECO:0000256" key="3">
    <source>
        <dbReference type="ARBA" id="ARBA00022741"/>
    </source>
</evidence>
<comment type="caution">
    <text evidence="7">The sequence shown here is derived from an EMBL/GenBank/DDBJ whole genome shotgun (WGS) entry which is preliminary data.</text>
</comment>
<protein>
    <recommendedName>
        <fullName evidence="5">Putative pyruvate, phosphate dikinase regulatory protein</fullName>
        <shortName evidence="5">PPDK regulatory protein</shortName>
        <ecNumber evidence="5">2.7.11.32</ecNumber>
        <ecNumber evidence="5">2.7.4.27</ecNumber>
    </recommendedName>
</protein>
<comment type="catalytic activity">
    <reaction evidence="5">
        <text>N(tele)-phospho-L-histidyl/L-threonyl-[pyruvate, phosphate dikinase] + ADP = N(tele)-phospho-L-histidyl/O-phospho-L-threonyl-[pyruvate, phosphate dikinase] + AMP + H(+)</text>
        <dbReference type="Rhea" id="RHEA:43692"/>
        <dbReference type="Rhea" id="RHEA-COMP:10650"/>
        <dbReference type="Rhea" id="RHEA-COMP:10651"/>
        <dbReference type="ChEBI" id="CHEBI:15378"/>
        <dbReference type="ChEBI" id="CHEBI:30013"/>
        <dbReference type="ChEBI" id="CHEBI:61977"/>
        <dbReference type="ChEBI" id="CHEBI:83586"/>
        <dbReference type="ChEBI" id="CHEBI:456215"/>
        <dbReference type="ChEBI" id="CHEBI:456216"/>
        <dbReference type="EC" id="2.7.11.32"/>
    </reaction>
</comment>
<dbReference type="Proteomes" id="UP001519924">
    <property type="component" value="Unassembled WGS sequence"/>
</dbReference>
<keyword evidence="8" id="KW-1185">Reference proteome</keyword>
<dbReference type="InterPro" id="IPR026565">
    <property type="entry name" value="PPDK_reg"/>
</dbReference>
<dbReference type="RefSeq" id="WP_220118960.1">
    <property type="nucleotide sequence ID" value="NZ_JAHZUY010000075.1"/>
</dbReference>
<dbReference type="EMBL" id="JAHZUY010000075">
    <property type="protein sequence ID" value="MBW8271184.1"/>
    <property type="molecule type" value="Genomic_DNA"/>
</dbReference>
<feature type="binding site" evidence="5">
    <location>
        <begin position="152"/>
        <end position="159"/>
    </location>
    <ligand>
        <name>ADP</name>
        <dbReference type="ChEBI" id="CHEBI:456216"/>
    </ligand>
</feature>
<comment type="similarity">
    <text evidence="5">Belongs to the pyruvate, phosphate/water dikinase regulatory protein family. PDRP subfamily.</text>
</comment>
<evidence type="ECO:0000256" key="1">
    <source>
        <dbReference type="ARBA" id="ARBA00022527"/>
    </source>
</evidence>
<dbReference type="PANTHER" id="PTHR31756:SF3">
    <property type="entry name" value="PYRUVATE, PHOSPHATE DIKINASE REGULATORY PROTEIN 1, CHLOROPLASTIC"/>
    <property type="match status" value="1"/>
</dbReference>
<evidence type="ECO:0000313" key="7">
    <source>
        <dbReference type="EMBL" id="MBW8271184.1"/>
    </source>
</evidence>
<comment type="function">
    <text evidence="5">Bifunctional serine/threonine kinase and phosphorylase involved in the regulation of the pyruvate, phosphate dikinase (PPDK) by catalyzing its phosphorylation/dephosphorylation.</text>
</comment>
<comment type="catalytic activity">
    <reaction evidence="5">
        <text>N(tele)-phospho-L-histidyl/O-phospho-L-threonyl-[pyruvate, phosphate dikinase] + phosphate + H(+) = N(tele)-phospho-L-histidyl/L-threonyl-[pyruvate, phosphate dikinase] + diphosphate</text>
        <dbReference type="Rhea" id="RHEA:43696"/>
        <dbReference type="Rhea" id="RHEA-COMP:10650"/>
        <dbReference type="Rhea" id="RHEA-COMP:10651"/>
        <dbReference type="ChEBI" id="CHEBI:15378"/>
        <dbReference type="ChEBI" id="CHEBI:30013"/>
        <dbReference type="ChEBI" id="CHEBI:33019"/>
        <dbReference type="ChEBI" id="CHEBI:43474"/>
        <dbReference type="ChEBI" id="CHEBI:61977"/>
        <dbReference type="ChEBI" id="CHEBI:83586"/>
        <dbReference type="EC" id="2.7.4.27"/>
    </reaction>
</comment>
<keyword evidence="4 5" id="KW-0418">Kinase</keyword>
<evidence type="ECO:0000256" key="4">
    <source>
        <dbReference type="ARBA" id="ARBA00022777"/>
    </source>
</evidence>
<dbReference type="NCBIfam" id="NF003742">
    <property type="entry name" value="PRK05339.1"/>
    <property type="match status" value="1"/>
</dbReference>
<gene>
    <name evidence="7" type="ORF">K1J50_17025</name>
</gene>
<keyword evidence="1 5" id="KW-0723">Serine/threonine-protein kinase</keyword>
<dbReference type="InterPro" id="IPR005177">
    <property type="entry name" value="Kinase-pyrophosphorylase"/>
</dbReference>